<dbReference type="InterPro" id="IPR018551">
    <property type="entry name" value="DUF2007"/>
</dbReference>
<gene>
    <name evidence="2" type="ORF">UV11_C0006G0006</name>
</gene>
<feature type="domain" description="DUF2007" evidence="1">
    <location>
        <begin position="6"/>
        <end position="68"/>
    </location>
</feature>
<name>A0A0G1BQU5_9BACT</name>
<dbReference type="Pfam" id="PF09413">
    <property type="entry name" value="DUF2007"/>
    <property type="match status" value="1"/>
</dbReference>
<dbReference type="EMBL" id="LCDF01000006">
    <property type="protein sequence ID" value="KKS48601.1"/>
    <property type="molecule type" value="Genomic_DNA"/>
</dbReference>
<organism evidence="2 3">
    <name type="scientific">Candidatus Giovannonibacteria bacterium GW2011_GWF2_42_19</name>
    <dbReference type="NCBI Taxonomy" id="1618659"/>
    <lineage>
        <taxon>Bacteria</taxon>
        <taxon>Candidatus Giovannoniibacteriota</taxon>
    </lineage>
</organism>
<dbReference type="Proteomes" id="UP000034036">
    <property type="component" value="Unassembled WGS sequence"/>
</dbReference>
<evidence type="ECO:0000313" key="3">
    <source>
        <dbReference type="Proteomes" id="UP000034036"/>
    </source>
</evidence>
<reference evidence="2 3" key="1">
    <citation type="journal article" date="2015" name="Nature">
        <title>rRNA introns, odd ribosomes, and small enigmatic genomes across a large radiation of phyla.</title>
        <authorList>
            <person name="Brown C.T."/>
            <person name="Hug L.A."/>
            <person name="Thomas B.C."/>
            <person name="Sharon I."/>
            <person name="Castelle C.J."/>
            <person name="Singh A."/>
            <person name="Wilkins M.J."/>
            <person name="Williams K.H."/>
            <person name="Banfield J.F."/>
        </authorList>
    </citation>
    <scope>NUCLEOTIDE SEQUENCE [LARGE SCALE GENOMIC DNA]</scope>
</reference>
<dbReference type="InterPro" id="IPR011322">
    <property type="entry name" value="N-reg_PII-like_a/b"/>
</dbReference>
<evidence type="ECO:0000313" key="2">
    <source>
        <dbReference type="EMBL" id="KKS48601.1"/>
    </source>
</evidence>
<dbReference type="STRING" id="1618659.UV11_C0006G0006"/>
<dbReference type="SUPFAM" id="SSF54913">
    <property type="entry name" value="GlnB-like"/>
    <property type="match status" value="1"/>
</dbReference>
<dbReference type="AlphaFoldDB" id="A0A0G1BQU5"/>
<comment type="caution">
    <text evidence="2">The sequence shown here is derived from an EMBL/GenBank/DDBJ whole genome shotgun (WGS) entry which is preliminary data.</text>
</comment>
<proteinExistence type="predicted"/>
<accession>A0A0G1BQU5</accession>
<sequence length="70" mass="7610">MKLIKIKNFGSIAEAELARNFLKENGIESVVRRGDLAAAGEFTGAIGDADLLVSEENIKKAEEILKNGEY</sequence>
<protein>
    <recommendedName>
        <fullName evidence="1">DUF2007 domain-containing protein</fullName>
    </recommendedName>
</protein>
<evidence type="ECO:0000259" key="1">
    <source>
        <dbReference type="Pfam" id="PF09413"/>
    </source>
</evidence>